<sequence length="61" mass="6288">MLIPVEAVDGTALIEVVRLTGLPAGRDQPYPGAVVAHWTGSDVAAALTLLSLFRRAGVSST</sequence>
<gene>
    <name evidence="1" type="ORF">NEH16_30445</name>
</gene>
<name>A0ABY6PZQ4_9ACTN</name>
<reference evidence="1" key="1">
    <citation type="journal article" date="2022" name="Front. Microbiol.">
        <title>Mirubactin C rescues the lethal effect of cell wall biosynthesis mutations in Bacillus subtilis.</title>
        <authorList>
            <person name="Kepplinger B."/>
            <person name="Wen X."/>
            <person name="Tyler A.R."/>
            <person name="Kim B.Y."/>
            <person name="Brown J."/>
            <person name="Banks P."/>
            <person name="Dashti Y."/>
            <person name="Mackenzie E.S."/>
            <person name="Wills C."/>
            <person name="Kawai Y."/>
            <person name="Waldron K.J."/>
            <person name="Allenby N.E.E."/>
            <person name="Wu L.J."/>
            <person name="Hall M.J."/>
            <person name="Errington J."/>
        </authorList>
    </citation>
    <scope>NUCLEOTIDE SEQUENCE</scope>
    <source>
        <strain evidence="1">MDA8-470</strain>
    </source>
</reference>
<organism evidence="1 2">
    <name type="scientific">Streptomyces drozdowiczii</name>
    <dbReference type="NCBI Taxonomy" id="202862"/>
    <lineage>
        <taxon>Bacteria</taxon>
        <taxon>Bacillati</taxon>
        <taxon>Actinomycetota</taxon>
        <taxon>Actinomycetes</taxon>
        <taxon>Kitasatosporales</taxon>
        <taxon>Streptomycetaceae</taxon>
        <taxon>Streptomyces</taxon>
    </lineage>
</organism>
<accession>A0ABY6PZQ4</accession>
<proteinExistence type="predicted"/>
<evidence type="ECO:0000313" key="1">
    <source>
        <dbReference type="EMBL" id="UZK57840.1"/>
    </source>
</evidence>
<dbReference type="Proteomes" id="UP001164963">
    <property type="component" value="Chromosome"/>
</dbReference>
<keyword evidence="2" id="KW-1185">Reference proteome</keyword>
<protein>
    <submittedName>
        <fullName evidence="1">Uncharacterized protein</fullName>
    </submittedName>
</protein>
<evidence type="ECO:0000313" key="2">
    <source>
        <dbReference type="Proteomes" id="UP001164963"/>
    </source>
</evidence>
<dbReference type="EMBL" id="CP098740">
    <property type="protein sequence ID" value="UZK57840.1"/>
    <property type="molecule type" value="Genomic_DNA"/>
</dbReference>
<dbReference type="RefSeq" id="WP_265546292.1">
    <property type="nucleotide sequence ID" value="NZ_CP098740.1"/>
</dbReference>